<reference evidence="2 3" key="1">
    <citation type="submission" date="2019-03" db="EMBL/GenBank/DDBJ databases">
        <title>Genomic analyses of the natural microbiome of Caenorhabditis elegans.</title>
        <authorList>
            <person name="Samuel B."/>
        </authorList>
    </citation>
    <scope>NUCLEOTIDE SEQUENCE [LARGE SCALE GENOMIC DNA]</scope>
    <source>
        <strain evidence="2 3">JUb18</strain>
    </source>
</reference>
<dbReference type="AlphaFoldDB" id="A0A4R6S3Q3"/>
<evidence type="ECO:0000256" key="1">
    <source>
        <dbReference type="SAM" id="MobiDB-lite"/>
    </source>
</evidence>
<gene>
    <name evidence="2" type="ORF">EDF62_0661</name>
</gene>
<sequence>MMGSAAARAPVVVLSLEWRGTGKARGEGRGAESASPRSGERELASFGEVAYRAEEWLWSGGEVGPFAALLPGDEPGLNQDSHVVRNGWL</sequence>
<dbReference type="Proteomes" id="UP000295601">
    <property type="component" value="Unassembled WGS sequence"/>
</dbReference>
<accession>A0A4R6S3Q3</accession>
<proteinExistence type="predicted"/>
<feature type="region of interest" description="Disordered" evidence="1">
    <location>
        <begin position="22"/>
        <end position="42"/>
    </location>
</feature>
<keyword evidence="3" id="KW-1185">Reference proteome</keyword>
<protein>
    <submittedName>
        <fullName evidence="2">Uncharacterized protein</fullName>
    </submittedName>
</protein>
<evidence type="ECO:0000313" key="2">
    <source>
        <dbReference type="EMBL" id="TDP94251.1"/>
    </source>
</evidence>
<organism evidence="2 3">
    <name type="scientific">Leucobacter luti</name>
    <dbReference type="NCBI Taxonomy" id="340320"/>
    <lineage>
        <taxon>Bacteria</taxon>
        <taxon>Bacillati</taxon>
        <taxon>Actinomycetota</taxon>
        <taxon>Actinomycetes</taxon>
        <taxon>Micrococcales</taxon>
        <taxon>Microbacteriaceae</taxon>
        <taxon>Leucobacter</taxon>
    </lineage>
</organism>
<name>A0A4R6S3Q3_9MICO</name>
<comment type="caution">
    <text evidence="2">The sequence shown here is derived from an EMBL/GenBank/DDBJ whole genome shotgun (WGS) entry which is preliminary data.</text>
</comment>
<evidence type="ECO:0000313" key="3">
    <source>
        <dbReference type="Proteomes" id="UP000295601"/>
    </source>
</evidence>
<dbReference type="EMBL" id="SNYA01000002">
    <property type="protein sequence ID" value="TDP94251.1"/>
    <property type="molecule type" value="Genomic_DNA"/>
</dbReference>